<keyword evidence="2" id="KW-1185">Reference proteome</keyword>
<gene>
    <name evidence="1" type="ORF">O1611_g1664</name>
</gene>
<sequence length="288" mass="30428">MTNLGPLTTTFTPVGPDCTSTFLGYNQNNAWAQYGAGGSSSVACLPSGFIPSYSAFYSPGICPSGYTKACYSQPFASGLVSRLETRITCCPTSFQCNYRATNDPFACASYFKKSQTFEVSVFTFLTNSAGSTTALVGGTTTDVWSDNYILAYGPIVHIAPGDIISTATTTASSSSFSSSSYSTTPTTAPSDSTRNQSSGLSQGAVVGIAVGAVLAGVFIIGTMALFLRRRRRLGKARLAAAVQQIGDEAKSHQGNISFHNGQEHQNYPYELHAKSEQTPLYELNATGM</sequence>
<evidence type="ECO:0000313" key="2">
    <source>
        <dbReference type="Proteomes" id="UP001153332"/>
    </source>
</evidence>
<organism evidence="1 2">
    <name type="scientific">Lasiodiplodia mahajangana</name>
    <dbReference type="NCBI Taxonomy" id="1108764"/>
    <lineage>
        <taxon>Eukaryota</taxon>
        <taxon>Fungi</taxon>
        <taxon>Dikarya</taxon>
        <taxon>Ascomycota</taxon>
        <taxon>Pezizomycotina</taxon>
        <taxon>Dothideomycetes</taxon>
        <taxon>Dothideomycetes incertae sedis</taxon>
        <taxon>Botryosphaeriales</taxon>
        <taxon>Botryosphaeriaceae</taxon>
        <taxon>Lasiodiplodia</taxon>
    </lineage>
</organism>
<proteinExistence type="predicted"/>
<evidence type="ECO:0000313" key="1">
    <source>
        <dbReference type="EMBL" id="KAJ8131959.1"/>
    </source>
</evidence>
<dbReference type="EMBL" id="JAPUUL010000200">
    <property type="protein sequence ID" value="KAJ8131959.1"/>
    <property type="molecule type" value="Genomic_DNA"/>
</dbReference>
<accession>A0ACC2JWR3</accession>
<reference evidence="1" key="1">
    <citation type="submission" date="2022-12" db="EMBL/GenBank/DDBJ databases">
        <title>Genome Sequence of Lasiodiplodia mahajangana.</title>
        <authorList>
            <person name="Buettner E."/>
        </authorList>
    </citation>
    <scope>NUCLEOTIDE SEQUENCE</scope>
    <source>
        <strain evidence="1">VT137</strain>
    </source>
</reference>
<dbReference type="Proteomes" id="UP001153332">
    <property type="component" value="Unassembled WGS sequence"/>
</dbReference>
<comment type="caution">
    <text evidence="1">The sequence shown here is derived from an EMBL/GenBank/DDBJ whole genome shotgun (WGS) entry which is preliminary data.</text>
</comment>
<name>A0ACC2JWR3_9PEZI</name>
<protein>
    <submittedName>
        <fullName evidence="1">Uncharacterized protein</fullName>
    </submittedName>
</protein>